<name>A0A392RXQ7_9FABA</name>
<dbReference type="Proteomes" id="UP000265520">
    <property type="component" value="Unassembled WGS sequence"/>
</dbReference>
<keyword evidence="2" id="KW-1185">Reference proteome</keyword>
<protein>
    <submittedName>
        <fullName evidence="1">Uncharacterized protein</fullName>
    </submittedName>
</protein>
<dbReference type="EMBL" id="LXQA010291844">
    <property type="protein sequence ID" value="MCI41398.1"/>
    <property type="molecule type" value="Genomic_DNA"/>
</dbReference>
<feature type="non-terminal residue" evidence="1">
    <location>
        <position position="1"/>
    </location>
</feature>
<accession>A0A392RXQ7</accession>
<dbReference type="AlphaFoldDB" id="A0A392RXQ7"/>
<organism evidence="1 2">
    <name type="scientific">Trifolium medium</name>
    <dbReference type="NCBI Taxonomy" id="97028"/>
    <lineage>
        <taxon>Eukaryota</taxon>
        <taxon>Viridiplantae</taxon>
        <taxon>Streptophyta</taxon>
        <taxon>Embryophyta</taxon>
        <taxon>Tracheophyta</taxon>
        <taxon>Spermatophyta</taxon>
        <taxon>Magnoliopsida</taxon>
        <taxon>eudicotyledons</taxon>
        <taxon>Gunneridae</taxon>
        <taxon>Pentapetalae</taxon>
        <taxon>rosids</taxon>
        <taxon>fabids</taxon>
        <taxon>Fabales</taxon>
        <taxon>Fabaceae</taxon>
        <taxon>Papilionoideae</taxon>
        <taxon>50 kb inversion clade</taxon>
        <taxon>NPAAA clade</taxon>
        <taxon>Hologalegina</taxon>
        <taxon>IRL clade</taxon>
        <taxon>Trifolieae</taxon>
        <taxon>Trifolium</taxon>
    </lineage>
</organism>
<sequence length="61" mass="6636">SFVLPNSLPPNTFSMSFPLVSDRFRGGGARSASLALWTVICQIVDVVTVDVVIRDCIVVRL</sequence>
<evidence type="ECO:0000313" key="1">
    <source>
        <dbReference type="EMBL" id="MCI41398.1"/>
    </source>
</evidence>
<comment type="caution">
    <text evidence="1">The sequence shown here is derived from an EMBL/GenBank/DDBJ whole genome shotgun (WGS) entry which is preliminary data.</text>
</comment>
<reference evidence="1 2" key="1">
    <citation type="journal article" date="2018" name="Front. Plant Sci.">
        <title>Red Clover (Trifolium pratense) and Zigzag Clover (T. medium) - A Picture of Genomic Similarities and Differences.</title>
        <authorList>
            <person name="Dluhosova J."/>
            <person name="Istvanek J."/>
            <person name="Nedelnik J."/>
            <person name="Repkova J."/>
        </authorList>
    </citation>
    <scope>NUCLEOTIDE SEQUENCE [LARGE SCALE GENOMIC DNA]</scope>
    <source>
        <strain evidence="2">cv. 10/8</strain>
        <tissue evidence="1">Leaf</tissue>
    </source>
</reference>
<evidence type="ECO:0000313" key="2">
    <source>
        <dbReference type="Proteomes" id="UP000265520"/>
    </source>
</evidence>
<proteinExistence type="predicted"/>